<keyword evidence="1" id="KW-0812">Transmembrane</keyword>
<protein>
    <submittedName>
        <fullName evidence="2">Uncharacterized protein</fullName>
    </submittedName>
</protein>
<gene>
    <name evidence="2" type="ORF">DQQ10_18895</name>
</gene>
<dbReference type="AlphaFoldDB" id="A0A364Y1N0"/>
<dbReference type="EMBL" id="QMFY01000010">
    <property type="protein sequence ID" value="RAV99663.1"/>
    <property type="molecule type" value="Genomic_DNA"/>
</dbReference>
<accession>A0A364Y1N0</accession>
<keyword evidence="1" id="KW-0472">Membrane</keyword>
<dbReference type="RefSeq" id="WP_112748474.1">
    <property type="nucleotide sequence ID" value="NZ_QMFY01000010.1"/>
</dbReference>
<organism evidence="2 3">
    <name type="scientific">Pseudochryseolinea flava</name>
    <dbReference type="NCBI Taxonomy" id="2059302"/>
    <lineage>
        <taxon>Bacteria</taxon>
        <taxon>Pseudomonadati</taxon>
        <taxon>Bacteroidota</taxon>
        <taxon>Cytophagia</taxon>
        <taxon>Cytophagales</taxon>
        <taxon>Fulvivirgaceae</taxon>
        <taxon>Pseudochryseolinea</taxon>
    </lineage>
</organism>
<keyword evidence="3" id="KW-1185">Reference proteome</keyword>
<proteinExistence type="predicted"/>
<keyword evidence="1" id="KW-1133">Transmembrane helix</keyword>
<evidence type="ECO:0000313" key="2">
    <source>
        <dbReference type="EMBL" id="RAV99663.1"/>
    </source>
</evidence>
<comment type="caution">
    <text evidence="2">The sequence shown here is derived from an EMBL/GenBank/DDBJ whole genome shotgun (WGS) entry which is preliminary data.</text>
</comment>
<name>A0A364Y1N0_9BACT</name>
<dbReference type="Proteomes" id="UP000251889">
    <property type="component" value="Unassembled WGS sequence"/>
</dbReference>
<evidence type="ECO:0000313" key="3">
    <source>
        <dbReference type="Proteomes" id="UP000251889"/>
    </source>
</evidence>
<evidence type="ECO:0000256" key="1">
    <source>
        <dbReference type="SAM" id="Phobius"/>
    </source>
</evidence>
<reference evidence="2 3" key="1">
    <citation type="submission" date="2018-06" db="EMBL/GenBank/DDBJ databases">
        <title>Chryseolinea flavus sp. nov., a member of the phylum Bacteroidetes isolated from soil.</title>
        <authorList>
            <person name="Li Y."/>
            <person name="Wang J."/>
        </authorList>
    </citation>
    <scope>NUCLEOTIDE SEQUENCE [LARGE SCALE GENOMIC DNA]</scope>
    <source>
        <strain evidence="2 3">SDU1-6</strain>
    </source>
</reference>
<sequence>MAMTDKEIHALRNYCASILKEHGIQFDANDPVLPAVYIIHKEMERVYQSNQLIAERIDKAVLNLNPKVFHFNHAGEAWRFQLAIALKWILCGGLLIALVTASIWYWSLCSEVDRARTIVASRDNLNQIAANVKKNAGGSYFIDLTEAQADSVKHFYEYVRINKRTVRIFLGRK</sequence>
<dbReference type="OrthoDB" id="9827925at2"/>
<feature type="transmembrane region" description="Helical" evidence="1">
    <location>
        <begin position="88"/>
        <end position="106"/>
    </location>
</feature>